<dbReference type="EMBL" id="VORB01000006">
    <property type="protein sequence ID" value="TXC78628.1"/>
    <property type="molecule type" value="Genomic_DNA"/>
</dbReference>
<dbReference type="AlphaFoldDB" id="A0A5C6V4F8"/>
<sequence length="397" mass="45894">MDVVIFGLARWDGDYSSTTLSLAKALSKQHRVFYIDNPFTLNAYFKDRKHPRIKKRSQALLWGKNTVVNGLAEYPNLYMHTPPLVLPLNWLPKGGIYLAAKKINDYIVRKSLKKLKREFNIQAPWYINIFNPFYPVKWPCKEKNVNIYYTVDKIENSEYINKHGPYLERIALKKSDFALATSKKLQSHATCYRTTYYLPNAADIELFSKAAENAFEKPKDLSNENREIIIYTGNFSIREDFELINKLSKDHPSRLILLIGPVNTKRHLEYDLEQRENVIFTGPKSLQELPAYLQHAHCAIIPFLCNELTSGIYPLKINEYLASGIPVVSTPFSEDIKGFQEVISLASTPEDFSEAIDREIKSDNAEKRQNRVAFSAKNNWDNRALQLQRIIEEHLAD</sequence>
<dbReference type="RefSeq" id="WP_147014655.1">
    <property type="nucleotide sequence ID" value="NZ_VORB01000006.1"/>
</dbReference>
<reference evidence="1 2" key="1">
    <citation type="submission" date="2019-08" db="EMBL/GenBank/DDBJ databases">
        <title>Genome of Luteibaculum oceani JCM 18817.</title>
        <authorList>
            <person name="Bowman J.P."/>
        </authorList>
    </citation>
    <scope>NUCLEOTIDE SEQUENCE [LARGE SCALE GENOMIC DNA]</scope>
    <source>
        <strain evidence="1 2">JCM 18817</strain>
    </source>
</reference>
<dbReference type="PANTHER" id="PTHR12526:SF630">
    <property type="entry name" value="GLYCOSYLTRANSFERASE"/>
    <property type="match status" value="1"/>
</dbReference>
<proteinExistence type="predicted"/>
<dbReference type="PANTHER" id="PTHR12526">
    <property type="entry name" value="GLYCOSYLTRANSFERASE"/>
    <property type="match status" value="1"/>
</dbReference>
<accession>A0A5C6V4F8</accession>
<dbReference type="SUPFAM" id="SSF53756">
    <property type="entry name" value="UDP-Glycosyltransferase/glycogen phosphorylase"/>
    <property type="match status" value="1"/>
</dbReference>
<protein>
    <submittedName>
        <fullName evidence="1">Glycosyltransferase family 1 protein</fullName>
    </submittedName>
</protein>
<keyword evidence="1" id="KW-0808">Transferase</keyword>
<dbReference type="GO" id="GO:0016740">
    <property type="term" value="F:transferase activity"/>
    <property type="evidence" value="ECO:0007669"/>
    <property type="project" value="UniProtKB-KW"/>
</dbReference>
<dbReference type="OrthoDB" id="9816564at2"/>
<name>A0A5C6V4F8_9FLAO</name>
<keyword evidence="2" id="KW-1185">Reference proteome</keyword>
<comment type="caution">
    <text evidence="1">The sequence shown here is derived from an EMBL/GenBank/DDBJ whole genome shotgun (WGS) entry which is preliminary data.</text>
</comment>
<evidence type="ECO:0000313" key="1">
    <source>
        <dbReference type="EMBL" id="TXC78628.1"/>
    </source>
</evidence>
<dbReference type="Pfam" id="PF13692">
    <property type="entry name" value="Glyco_trans_1_4"/>
    <property type="match status" value="1"/>
</dbReference>
<dbReference type="Proteomes" id="UP000321168">
    <property type="component" value="Unassembled WGS sequence"/>
</dbReference>
<gene>
    <name evidence="1" type="ORF">FRX97_07890</name>
</gene>
<dbReference type="Gene3D" id="3.40.50.2000">
    <property type="entry name" value="Glycogen Phosphorylase B"/>
    <property type="match status" value="1"/>
</dbReference>
<evidence type="ECO:0000313" key="2">
    <source>
        <dbReference type="Proteomes" id="UP000321168"/>
    </source>
</evidence>
<organism evidence="1 2">
    <name type="scientific">Luteibaculum oceani</name>
    <dbReference type="NCBI Taxonomy" id="1294296"/>
    <lineage>
        <taxon>Bacteria</taxon>
        <taxon>Pseudomonadati</taxon>
        <taxon>Bacteroidota</taxon>
        <taxon>Flavobacteriia</taxon>
        <taxon>Flavobacteriales</taxon>
        <taxon>Luteibaculaceae</taxon>
        <taxon>Luteibaculum</taxon>
    </lineage>
</organism>